<dbReference type="GO" id="GO:0006351">
    <property type="term" value="P:DNA-templated transcription"/>
    <property type="evidence" value="ECO:0007669"/>
    <property type="project" value="UniProtKB-UniRule"/>
</dbReference>
<comment type="cofactor">
    <cofactor evidence="7">
        <name>Mg(2+)</name>
        <dbReference type="ChEBI" id="CHEBI:18420"/>
    </cofactor>
    <text evidence="7">Binds 1 Mg(2+) ion per subunit.</text>
</comment>
<gene>
    <name evidence="7 11" type="primary">rpoC</name>
    <name evidence="11" type="ORF">COS49_01115</name>
</gene>
<feature type="binding site" evidence="7">
    <location>
        <position position="936"/>
    </location>
    <ligand>
        <name>Zn(2+)</name>
        <dbReference type="ChEBI" id="CHEBI:29105"/>
        <label>2</label>
    </ligand>
</feature>
<protein>
    <recommendedName>
        <fullName evidence="7">DNA-directed RNA polymerase subunit beta'</fullName>
        <shortName evidence="7">RNAP subunit beta'</shortName>
        <ecNumber evidence="7">2.7.7.6</ecNumber>
    </recommendedName>
    <alternativeName>
        <fullName evidence="7">RNA polymerase subunit beta'</fullName>
    </alternativeName>
    <alternativeName>
        <fullName evidence="7">Transcriptase subunit beta'</fullName>
    </alternativeName>
</protein>
<comment type="function">
    <text evidence="7 8">DNA-dependent RNA polymerase catalyzes the transcription of DNA into RNA using the four ribonucleoside triphosphates as substrates.</text>
</comment>
<feature type="binding site" evidence="7">
    <location>
        <position position="76"/>
    </location>
    <ligand>
        <name>Zn(2+)</name>
        <dbReference type="ChEBI" id="CHEBI:29105"/>
        <label>1</label>
    </ligand>
</feature>
<dbReference type="InterPro" id="IPR006592">
    <property type="entry name" value="RNA_pol_N"/>
</dbReference>
<sequence>MSTKVADFKSIILKLASPERILDWSHGEVTKPETINYRNQRAEKDGLFCQKIFGPEKDWECACGKYRRIRYKGVVCDKCGVEVTRASVRRERMGHISLAVPVSHIWFLRGIPSKMGLILDHSVQDLEKIIYFAGYIITKINEEERKKVIEAIKKEYQNKLKTKNEKGQVLTAAEKMSLKEQHDRAIREVRGLYLHEILSEVEYRNFSLKYGQVFEAGTGAETLRKIFEETNLDALAKQLNDQTQKAGPVLEKKIFKRLCLIEGLIRAKIRPEWMFLTILPVLPPDLRPMVQLDGGRYATSDVNDLYRRVINRNNRLKRLLELKAPEVICRNEKRMLQEAVDALIDNSSRRGQVMVAASTGQKRVLKSLADMLKGKQGRFRQNLLGKRVDYSGRSVIVVGPELKLHQCGLPKHMALEIFKPFVISKLVETGLAHNVRGAGRLIEEETDEVWGILEEIIKKRYVLLNRAPTLHRLGIQAFQPVLIEGKAIQIHPIVCRAFNADFDGDQMAVHLPLSKEAQIEAKEIMLSADNLLKPATGEPVTIPTKDMVLGCYWMTNIEEGLKGEGKIFSNPEEALLAKHFNQVHLKARIKVRLGSGAVVSEAKRVSGKSSGVAALSAAAAPSAAASRNDNLTETSVGRIIFNEPLPPEIGFVNQTMNSRELRRLISELIDKCGIKKTALVLDRIKRMGFKYASDSGISWGMDDLRVPTEKKGWLKEAISQVDLIKKQYEEGLLTDSERKSRIVQIWLGLTGKIAQRSREILDKKNSVFNIFDSGSRGSWDALAQMTAMKGLVVNPAGETIELPIKNSYKEGFNVLEYFISTHGGRKGMADTALKTATAGYLTRRLIDVCQEIVIRQEDCGDNQGIYVYREDEEEMGNSLASRIVGRIALEKIVGPKNSKKSEEVLVKKGQLINKEIARKIDQAGIKKVRVRSVISCRATNGICQKCYGYDLGRNELVKLGEAVGIVTAQAIGEPGTQLTLRTFHTGGVAGGQDITQGLPRVEEIFEVRSPKGKAVISEVDGQVKKIVKKGQQIIVQIKPSALNSKLKEESQGGKSAKSLAGVRKNKEIKQKILEYSLPANLALWVEQGDLVARGQQMTEGHIDLKELYKTAGQEAVQRYIVKEVQQIYTFAGENIDDKHIEMIVRQMFSRVRIKDSGSTNFLSNQIVERGQFQAVNAKLTKKGKPATGQLLLLGITKVSLTTDSFLSAASFQETARVLIDAAIQGKEDNLRGLKENVIIGKLIPAGTGFQIHG</sequence>
<dbReference type="Gene3D" id="1.10.1790.20">
    <property type="match status" value="1"/>
</dbReference>
<reference evidence="12" key="1">
    <citation type="submission" date="2017-09" db="EMBL/GenBank/DDBJ databases">
        <title>Depth-based differentiation of microbial function through sediment-hosted aquifers and enrichment of novel symbionts in the deep terrestrial subsurface.</title>
        <authorList>
            <person name="Probst A.J."/>
            <person name="Ladd B."/>
            <person name="Jarett J.K."/>
            <person name="Geller-Mcgrath D.E."/>
            <person name="Sieber C.M.K."/>
            <person name="Emerson J.B."/>
            <person name="Anantharaman K."/>
            <person name="Thomas B.C."/>
            <person name="Malmstrom R."/>
            <person name="Stieglmeier M."/>
            <person name="Klingl A."/>
            <person name="Woyke T."/>
            <person name="Ryan C.M."/>
            <person name="Banfield J.F."/>
        </authorList>
    </citation>
    <scope>NUCLEOTIDE SEQUENCE [LARGE SCALE GENOMIC DNA]</scope>
</reference>
<dbReference type="Gene3D" id="1.10.274.100">
    <property type="entry name" value="RNA polymerase Rpb1, domain 3"/>
    <property type="match status" value="1"/>
</dbReference>
<evidence type="ECO:0000256" key="5">
    <source>
        <dbReference type="ARBA" id="ARBA00023163"/>
    </source>
</evidence>
<dbReference type="Gene3D" id="1.10.132.30">
    <property type="match status" value="1"/>
</dbReference>
<feature type="binding site" evidence="7">
    <location>
        <position position="505"/>
    </location>
    <ligand>
        <name>Mg(2+)</name>
        <dbReference type="ChEBI" id="CHEBI:18420"/>
    </ligand>
</feature>
<feature type="domain" description="RNA polymerase N-terminal" evidence="10">
    <location>
        <begin position="272"/>
        <end position="555"/>
    </location>
</feature>
<keyword evidence="1 7" id="KW-0240">DNA-directed RNA polymerase</keyword>
<dbReference type="CDD" id="cd02655">
    <property type="entry name" value="RNAP_beta'_C"/>
    <property type="match status" value="1"/>
</dbReference>
<feature type="binding site" evidence="7">
    <location>
        <position position="63"/>
    </location>
    <ligand>
        <name>Zn(2+)</name>
        <dbReference type="ChEBI" id="CHEBI:29105"/>
        <label>1</label>
    </ligand>
</feature>
<dbReference type="InterPro" id="IPR042102">
    <property type="entry name" value="RNA_pol_Rpb1_3_sf"/>
</dbReference>
<dbReference type="Pfam" id="PF04998">
    <property type="entry name" value="RNA_pol_Rpb1_5"/>
    <property type="match status" value="1"/>
</dbReference>
<evidence type="ECO:0000256" key="4">
    <source>
        <dbReference type="ARBA" id="ARBA00022723"/>
    </source>
</evidence>
<evidence type="ECO:0000256" key="2">
    <source>
        <dbReference type="ARBA" id="ARBA00022679"/>
    </source>
</evidence>
<dbReference type="AlphaFoldDB" id="A0A2M7BUU8"/>
<dbReference type="EMBL" id="PEUX01000026">
    <property type="protein sequence ID" value="PIV10328.1"/>
    <property type="molecule type" value="Genomic_DNA"/>
</dbReference>
<keyword evidence="9" id="KW-0175">Coiled coil</keyword>
<feature type="coiled-coil region" evidence="9">
    <location>
        <begin position="139"/>
        <end position="166"/>
    </location>
</feature>
<dbReference type="Gene3D" id="2.40.50.100">
    <property type="match status" value="1"/>
</dbReference>
<dbReference type="GO" id="GO:0000287">
    <property type="term" value="F:magnesium ion binding"/>
    <property type="evidence" value="ECO:0007669"/>
    <property type="project" value="UniProtKB-UniRule"/>
</dbReference>
<dbReference type="EC" id="2.7.7.6" evidence="7"/>
<keyword evidence="2 7" id="KW-0808">Transferase</keyword>
<dbReference type="Gene3D" id="4.10.860.120">
    <property type="entry name" value="RNA polymerase II, clamp domain"/>
    <property type="match status" value="1"/>
</dbReference>
<dbReference type="InterPro" id="IPR007081">
    <property type="entry name" value="RNA_pol_Rpb1_5"/>
</dbReference>
<dbReference type="PANTHER" id="PTHR19376">
    <property type="entry name" value="DNA-DIRECTED RNA POLYMERASE"/>
    <property type="match status" value="1"/>
</dbReference>
<evidence type="ECO:0000256" key="3">
    <source>
        <dbReference type="ARBA" id="ARBA00022695"/>
    </source>
</evidence>
<comment type="caution">
    <text evidence="11">The sequence shown here is derived from an EMBL/GenBank/DDBJ whole genome shotgun (WGS) entry which is preliminary data.</text>
</comment>
<evidence type="ECO:0000256" key="8">
    <source>
        <dbReference type="RuleBase" id="RU004279"/>
    </source>
</evidence>
<dbReference type="HAMAP" id="MF_01322">
    <property type="entry name" value="RNApol_bact_RpoC"/>
    <property type="match status" value="1"/>
</dbReference>
<dbReference type="GO" id="GO:0003899">
    <property type="term" value="F:DNA-directed RNA polymerase activity"/>
    <property type="evidence" value="ECO:0007669"/>
    <property type="project" value="UniProtKB-UniRule"/>
</dbReference>
<feature type="binding site" evidence="7">
    <location>
        <position position="501"/>
    </location>
    <ligand>
        <name>Mg(2+)</name>
        <dbReference type="ChEBI" id="CHEBI:18420"/>
    </ligand>
</feature>
<dbReference type="Pfam" id="PF04983">
    <property type="entry name" value="RNA_pol_Rpb1_3"/>
    <property type="match status" value="1"/>
</dbReference>
<dbReference type="InterPro" id="IPR044893">
    <property type="entry name" value="RNA_pol_Rpb1_clamp_domain"/>
</dbReference>
<keyword evidence="5 7" id="KW-0804">Transcription</keyword>
<comment type="subunit">
    <text evidence="7">The RNAP catalytic core consists of 2 alpha, 1 beta, 1 beta' and 1 omega subunit. When a sigma factor is associated with the core the holoenzyme is formed, which can initiate transcription.</text>
</comment>
<comment type="catalytic activity">
    <reaction evidence="6 7 8">
        <text>RNA(n) + a ribonucleoside 5'-triphosphate = RNA(n+1) + diphosphate</text>
        <dbReference type="Rhea" id="RHEA:21248"/>
        <dbReference type="Rhea" id="RHEA-COMP:14527"/>
        <dbReference type="Rhea" id="RHEA-COMP:17342"/>
        <dbReference type="ChEBI" id="CHEBI:33019"/>
        <dbReference type="ChEBI" id="CHEBI:61557"/>
        <dbReference type="ChEBI" id="CHEBI:140395"/>
        <dbReference type="EC" id="2.7.7.6"/>
    </reaction>
</comment>
<evidence type="ECO:0000259" key="10">
    <source>
        <dbReference type="SMART" id="SM00663"/>
    </source>
</evidence>
<dbReference type="InterPro" id="IPR007080">
    <property type="entry name" value="RNA_pol_Rpb1_1"/>
</dbReference>
<evidence type="ECO:0000256" key="6">
    <source>
        <dbReference type="ARBA" id="ARBA00048552"/>
    </source>
</evidence>
<dbReference type="Proteomes" id="UP000229894">
    <property type="component" value="Unassembled WGS sequence"/>
</dbReference>
<evidence type="ECO:0000256" key="7">
    <source>
        <dbReference type="HAMAP-Rule" id="MF_01322"/>
    </source>
</evidence>
<proteinExistence type="inferred from homology"/>
<dbReference type="GO" id="GO:0008270">
    <property type="term" value="F:zinc ion binding"/>
    <property type="evidence" value="ECO:0007669"/>
    <property type="project" value="UniProtKB-UniRule"/>
</dbReference>
<feature type="binding site" evidence="7">
    <location>
        <position position="503"/>
    </location>
    <ligand>
        <name>Mg(2+)</name>
        <dbReference type="ChEBI" id="CHEBI:18420"/>
    </ligand>
</feature>
<evidence type="ECO:0000313" key="12">
    <source>
        <dbReference type="Proteomes" id="UP000229894"/>
    </source>
</evidence>
<evidence type="ECO:0000313" key="11">
    <source>
        <dbReference type="EMBL" id="PIV10328.1"/>
    </source>
</evidence>
<dbReference type="PANTHER" id="PTHR19376:SF54">
    <property type="entry name" value="DNA-DIRECTED RNA POLYMERASE SUBUNIT BETA"/>
    <property type="match status" value="1"/>
</dbReference>
<feature type="binding site" evidence="7">
    <location>
        <position position="943"/>
    </location>
    <ligand>
        <name>Zn(2+)</name>
        <dbReference type="ChEBI" id="CHEBI:29105"/>
        <label>2</label>
    </ligand>
</feature>
<accession>A0A2M7BUU8</accession>
<comment type="similarity">
    <text evidence="7 8">Belongs to the RNA polymerase beta' chain family.</text>
</comment>
<feature type="binding site" evidence="7">
    <location>
        <position position="61"/>
    </location>
    <ligand>
        <name>Zn(2+)</name>
        <dbReference type="ChEBI" id="CHEBI:29105"/>
        <label>1</label>
    </ligand>
</feature>
<comment type="cofactor">
    <cofactor evidence="7">
        <name>Zn(2+)</name>
        <dbReference type="ChEBI" id="CHEBI:29105"/>
    </cofactor>
    <text evidence="7">Binds 2 Zn(2+) ions per subunit.</text>
</comment>
<name>A0A2M7BUU8_9BACT</name>
<evidence type="ECO:0000256" key="1">
    <source>
        <dbReference type="ARBA" id="ARBA00022478"/>
    </source>
</evidence>
<dbReference type="Pfam" id="PF04997">
    <property type="entry name" value="RNA_pol_Rpb1_1"/>
    <property type="match status" value="1"/>
</dbReference>
<dbReference type="CDD" id="cd01609">
    <property type="entry name" value="RNAP_beta'_N"/>
    <property type="match status" value="1"/>
</dbReference>
<feature type="binding site" evidence="7">
    <location>
        <position position="946"/>
    </location>
    <ligand>
        <name>Zn(2+)</name>
        <dbReference type="ChEBI" id="CHEBI:29105"/>
        <label>2</label>
    </ligand>
</feature>
<feature type="binding site" evidence="7">
    <location>
        <position position="79"/>
    </location>
    <ligand>
        <name>Zn(2+)</name>
        <dbReference type="ChEBI" id="CHEBI:29105"/>
        <label>1</label>
    </ligand>
</feature>
<organism evidence="11 12">
    <name type="scientific">Candidatus Portnoybacteria bacterium CG03_land_8_20_14_0_80_41_10</name>
    <dbReference type="NCBI Taxonomy" id="1974808"/>
    <lineage>
        <taxon>Bacteria</taxon>
        <taxon>Candidatus Portnoyibacteriota</taxon>
    </lineage>
</organism>
<dbReference type="Gene3D" id="1.10.150.390">
    <property type="match status" value="1"/>
</dbReference>
<dbReference type="NCBIfam" id="TIGR02386">
    <property type="entry name" value="rpoC_TIGR"/>
    <property type="match status" value="1"/>
</dbReference>
<dbReference type="GO" id="GO:0000428">
    <property type="term" value="C:DNA-directed RNA polymerase complex"/>
    <property type="evidence" value="ECO:0007669"/>
    <property type="project" value="UniProtKB-KW"/>
</dbReference>
<dbReference type="InterPro" id="IPR000722">
    <property type="entry name" value="RNA_pol_asu"/>
</dbReference>
<keyword evidence="3 7" id="KW-0548">Nucleotidyltransferase</keyword>
<keyword evidence="4 7" id="KW-0479">Metal-binding</keyword>
<dbReference type="InterPro" id="IPR012754">
    <property type="entry name" value="DNA-dir_RpoC_beta_prime_bact"/>
</dbReference>
<keyword evidence="7" id="KW-0862">Zinc</keyword>
<dbReference type="SUPFAM" id="SSF64484">
    <property type="entry name" value="beta and beta-prime subunits of DNA dependent RNA-polymerase"/>
    <property type="match status" value="1"/>
</dbReference>
<dbReference type="InterPro" id="IPR007066">
    <property type="entry name" value="RNA_pol_Rpb1_3"/>
</dbReference>
<evidence type="ECO:0000256" key="9">
    <source>
        <dbReference type="SAM" id="Coils"/>
    </source>
</evidence>
<dbReference type="GO" id="GO:0003677">
    <property type="term" value="F:DNA binding"/>
    <property type="evidence" value="ECO:0007669"/>
    <property type="project" value="UniProtKB-UniRule"/>
</dbReference>
<dbReference type="Pfam" id="PF00623">
    <property type="entry name" value="RNA_pol_Rpb1_2"/>
    <property type="match status" value="2"/>
</dbReference>
<feature type="binding site" evidence="7">
    <location>
        <position position="859"/>
    </location>
    <ligand>
        <name>Zn(2+)</name>
        <dbReference type="ChEBI" id="CHEBI:29105"/>
        <label>2</label>
    </ligand>
</feature>
<dbReference type="InterPro" id="IPR045867">
    <property type="entry name" value="DNA-dir_RpoC_beta_prime"/>
</dbReference>
<dbReference type="SMART" id="SM00663">
    <property type="entry name" value="RPOLA_N"/>
    <property type="match status" value="1"/>
</dbReference>
<dbReference type="InterPro" id="IPR038120">
    <property type="entry name" value="Rpb1_funnel_sf"/>
</dbReference>
<keyword evidence="7" id="KW-0460">Magnesium</keyword>
<dbReference type="Gene3D" id="2.40.40.20">
    <property type="match status" value="1"/>
</dbReference>
<dbReference type="Gene3D" id="1.10.40.90">
    <property type="match status" value="1"/>
</dbReference>